<dbReference type="Gene3D" id="1.10.510.10">
    <property type="entry name" value="Transferase(Phosphotransferase) domain 1"/>
    <property type="match status" value="1"/>
</dbReference>
<dbReference type="InterPro" id="IPR017441">
    <property type="entry name" value="Protein_kinase_ATP_BS"/>
</dbReference>
<dbReference type="GO" id="GO:0004674">
    <property type="term" value="F:protein serine/threonine kinase activity"/>
    <property type="evidence" value="ECO:0007669"/>
    <property type="project" value="UniProtKB-KW"/>
</dbReference>
<keyword evidence="8 13" id="KW-0067">ATP-binding</keyword>
<evidence type="ECO:0000256" key="2">
    <source>
        <dbReference type="ARBA" id="ARBA00022527"/>
    </source>
</evidence>
<keyword evidence="12" id="KW-0325">Glycoprotein</keyword>
<keyword evidence="9 15" id="KW-1133">Transmembrane helix</keyword>
<dbReference type="Gramene" id="LPERR08G16470.1">
    <property type="protein sequence ID" value="LPERR08G16470.1"/>
    <property type="gene ID" value="LPERR08G16470"/>
</dbReference>
<keyword evidence="6 13" id="KW-0547">Nucleotide-binding</keyword>
<dbReference type="PROSITE" id="PS00108">
    <property type="entry name" value="PROTEIN_KINASE_ST"/>
    <property type="match status" value="1"/>
</dbReference>
<feature type="region of interest" description="Disordered" evidence="14">
    <location>
        <begin position="575"/>
        <end position="596"/>
    </location>
</feature>
<dbReference type="GO" id="GO:0030247">
    <property type="term" value="F:polysaccharide binding"/>
    <property type="evidence" value="ECO:0007669"/>
    <property type="project" value="InterPro"/>
</dbReference>
<evidence type="ECO:0000256" key="4">
    <source>
        <dbReference type="ARBA" id="ARBA00022692"/>
    </source>
</evidence>
<dbReference type="Gene3D" id="3.30.200.20">
    <property type="entry name" value="Phosphorylase Kinase, domain 1"/>
    <property type="match status" value="1"/>
</dbReference>
<dbReference type="Pfam" id="PF13947">
    <property type="entry name" value="GUB_WAK_bind"/>
    <property type="match status" value="1"/>
</dbReference>
<dbReference type="AlphaFoldDB" id="A0A0D9X9G3"/>
<evidence type="ECO:0000256" key="12">
    <source>
        <dbReference type="ARBA" id="ARBA00023180"/>
    </source>
</evidence>
<keyword evidence="4 15" id="KW-0812">Transmembrane</keyword>
<evidence type="ECO:0000256" key="14">
    <source>
        <dbReference type="SAM" id="MobiDB-lite"/>
    </source>
</evidence>
<dbReference type="InterPro" id="IPR008271">
    <property type="entry name" value="Ser/Thr_kinase_AS"/>
</dbReference>
<evidence type="ECO:0000313" key="17">
    <source>
        <dbReference type="EnsemblPlants" id="LPERR08G16470.1"/>
    </source>
</evidence>
<dbReference type="InterPro" id="IPR045274">
    <property type="entry name" value="WAK-like"/>
</dbReference>
<comment type="subcellular location">
    <subcellularLocation>
        <location evidence="1">Membrane</location>
        <topology evidence="1">Single-pass type I membrane protein</topology>
    </subcellularLocation>
</comment>
<dbReference type="eggNOG" id="ENOG502QQQ3">
    <property type="taxonomic scope" value="Eukaryota"/>
</dbReference>
<name>A0A0D9X9G3_9ORYZ</name>
<keyword evidence="10 15" id="KW-0472">Membrane</keyword>
<evidence type="ECO:0000256" key="3">
    <source>
        <dbReference type="ARBA" id="ARBA00022679"/>
    </source>
</evidence>
<dbReference type="InterPro" id="IPR000719">
    <property type="entry name" value="Prot_kinase_dom"/>
</dbReference>
<evidence type="ECO:0000256" key="1">
    <source>
        <dbReference type="ARBA" id="ARBA00004479"/>
    </source>
</evidence>
<dbReference type="FunFam" id="3.30.200.20:FF:000043">
    <property type="entry name" value="Wall-associated receptor kinase 2"/>
    <property type="match status" value="1"/>
</dbReference>
<evidence type="ECO:0000256" key="13">
    <source>
        <dbReference type="PROSITE-ProRule" id="PRU10141"/>
    </source>
</evidence>
<dbReference type="PANTHER" id="PTHR27005">
    <property type="entry name" value="WALL-ASSOCIATED RECEPTOR KINASE-LIKE 21"/>
    <property type="match status" value="1"/>
</dbReference>
<dbReference type="SMART" id="SM00220">
    <property type="entry name" value="S_TKc"/>
    <property type="match status" value="1"/>
</dbReference>
<dbReference type="InterPro" id="IPR025287">
    <property type="entry name" value="WAK_GUB"/>
</dbReference>
<evidence type="ECO:0000256" key="5">
    <source>
        <dbReference type="ARBA" id="ARBA00022729"/>
    </source>
</evidence>
<keyword evidence="5" id="KW-0732">Signal</keyword>
<feature type="transmembrane region" description="Helical" evidence="15">
    <location>
        <begin position="254"/>
        <end position="277"/>
    </location>
</feature>
<evidence type="ECO:0000256" key="7">
    <source>
        <dbReference type="ARBA" id="ARBA00022777"/>
    </source>
</evidence>
<keyword evidence="18" id="KW-1185">Reference proteome</keyword>
<reference evidence="17" key="3">
    <citation type="submission" date="2015-04" db="UniProtKB">
        <authorList>
            <consortium name="EnsemblPlants"/>
        </authorList>
    </citation>
    <scope>IDENTIFICATION</scope>
</reference>
<keyword evidence="2" id="KW-0723">Serine/threonine-protein kinase</keyword>
<dbReference type="EnsemblPlants" id="LPERR08G16470.1">
    <property type="protein sequence ID" value="LPERR08G16470.1"/>
    <property type="gene ID" value="LPERR08G16470"/>
</dbReference>
<proteinExistence type="predicted"/>
<sequence>MNTSITTASAGEIALPGCPSKCGDMDVPYPFGTTPNCSRHPGFEVICEPATARRTARLRLEPGGRLALAISVANATLHISSPVWSFDVGGNTTRTGLAFFPPGGGRRRPYIVSARRNVLVHVVESRKFCYLGKNVKNVIANPATTGSLMHTASVVAVEKSWWRDKNNVFIVKLSLAAGQAAVQIPVVLDWVFDNTLCTEARGRPGYGCVRKNSECVDSRSSAHGYVCRCSDGYQGNPYVMRNGCQRIHQARFPAGIFATGVGIGMSILLSVFGAIFLSKKLKFVDKDIAKSMVFSLKELEKATNMFDEALILGGGGHGTVYKGILLNQHVVAIKKSKIVVKREIDGFINEVVILSQINHRNVVKLFGCCLETEVPLLVYEFIPNGTLYDHLHVDNARSLSWTNRLRIASEVACSLAYLHSAASISIIHRDIKTSNILLDDRFKAKVSDFGASRGIAIDKSGVTTAIQGTFGYLDPEYYYTRRLTDKSDVYSYGVILVELLTRKKPTAYSSGDGLGLVAHFILLLSEDRLSEILDEQITEEGKDETKQVAAIAAMCLRLKGEDRPSMRHVETSLRGIHGSNNNLGDEQLTRPSNHSTFQRSNAVVQANNSRRRFSMENEFLQSASFPR</sequence>
<evidence type="ECO:0000256" key="8">
    <source>
        <dbReference type="ARBA" id="ARBA00022840"/>
    </source>
</evidence>
<organism evidence="17 18">
    <name type="scientific">Leersia perrieri</name>
    <dbReference type="NCBI Taxonomy" id="77586"/>
    <lineage>
        <taxon>Eukaryota</taxon>
        <taxon>Viridiplantae</taxon>
        <taxon>Streptophyta</taxon>
        <taxon>Embryophyta</taxon>
        <taxon>Tracheophyta</taxon>
        <taxon>Spermatophyta</taxon>
        <taxon>Magnoliopsida</taxon>
        <taxon>Liliopsida</taxon>
        <taxon>Poales</taxon>
        <taxon>Poaceae</taxon>
        <taxon>BOP clade</taxon>
        <taxon>Oryzoideae</taxon>
        <taxon>Oryzeae</taxon>
        <taxon>Oryzinae</taxon>
        <taxon>Leersia</taxon>
    </lineage>
</organism>
<evidence type="ECO:0000259" key="16">
    <source>
        <dbReference type="PROSITE" id="PS50011"/>
    </source>
</evidence>
<dbReference type="SUPFAM" id="SSF56112">
    <property type="entry name" value="Protein kinase-like (PK-like)"/>
    <property type="match status" value="1"/>
</dbReference>
<dbReference type="PROSITE" id="PS00107">
    <property type="entry name" value="PROTEIN_KINASE_ATP"/>
    <property type="match status" value="1"/>
</dbReference>
<dbReference type="InterPro" id="IPR001245">
    <property type="entry name" value="Ser-Thr/Tyr_kinase_cat_dom"/>
</dbReference>
<protein>
    <recommendedName>
        <fullName evidence="16">Protein kinase domain-containing protein</fullName>
    </recommendedName>
</protein>
<dbReference type="GO" id="GO:0007166">
    <property type="term" value="P:cell surface receptor signaling pathway"/>
    <property type="evidence" value="ECO:0007669"/>
    <property type="project" value="InterPro"/>
</dbReference>
<dbReference type="STRING" id="77586.A0A0D9X9G3"/>
<dbReference type="PROSITE" id="PS50011">
    <property type="entry name" value="PROTEIN_KINASE_DOM"/>
    <property type="match status" value="1"/>
</dbReference>
<dbReference type="GO" id="GO:0005886">
    <property type="term" value="C:plasma membrane"/>
    <property type="evidence" value="ECO:0007669"/>
    <property type="project" value="TreeGrafter"/>
</dbReference>
<dbReference type="Pfam" id="PF07714">
    <property type="entry name" value="PK_Tyr_Ser-Thr"/>
    <property type="match status" value="1"/>
</dbReference>
<dbReference type="Proteomes" id="UP000032180">
    <property type="component" value="Chromosome 8"/>
</dbReference>
<keyword evidence="3" id="KW-0808">Transferase</keyword>
<evidence type="ECO:0000256" key="15">
    <source>
        <dbReference type="SAM" id="Phobius"/>
    </source>
</evidence>
<reference evidence="18" key="2">
    <citation type="submission" date="2013-12" db="EMBL/GenBank/DDBJ databases">
        <authorList>
            <person name="Yu Y."/>
            <person name="Lee S."/>
            <person name="de Baynast K."/>
            <person name="Wissotski M."/>
            <person name="Liu L."/>
            <person name="Talag J."/>
            <person name="Goicoechea J."/>
            <person name="Angelova A."/>
            <person name="Jetty R."/>
            <person name="Kudrna D."/>
            <person name="Golser W."/>
            <person name="Rivera L."/>
            <person name="Zhang J."/>
            <person name="Wing R."/>
        </authorList>
    </citation>
    <scope>NUCLEOTIDE SEQUENCE</scope>
</reference>
<keyword evidence="7" id="KW-0418">Kinase</keyword>
<keyword evidence="11" id="KW-1015">Disulfide bond</keyword>
<evidence type="ECO:0000256" key="10">
    <source>
        <dbReference type="ARBA" id="ARBA00023136"/>
    </source>
</evidence>
<evidence type="ECO:0000256" key="11">
    <source>
        <dbReference type="ARBA" id="ARBA00023157"/>
    </source>
</evidence>
<feature type="compositionally biased region" description="Polar residues" evidence="14">
    <location>
        <begin position="578"/>
        <end position="596"/>
    </location>
</feature>
<evidence type="ECO:0000256" key="6">
    <source>
        <dbReference type="ARBA" id="ARBA00022741"/>
    </source>
</evidence>
<dbReference type="InterPro" id="IPR011009">
    <property type="entry name" value="Kinase-like_dom_sf"/>
</dbReference>
<reference evidence="17 18" key="1">
    <citation type="submission" date="2012-08" db="EMBL/GenBank/DDBJ databases">
        <title>Oryza genome evolution.</title>
        <authorList>
            <person name="Wing R.A."/>
        </authorList>
    </citation>
    <scope>NUCLEOTIDE SEQUENCE</scope>
</reference>
<feature type="domain" description="Protein kinase" evidence="16">
    <location>
        <begin position="306"/>
        <end position="597"/>
    </location>
</feature>
<evidence type="ECO:0000256" key="9">
    <source>
        <dbReference type="ARBA" id="ARBA00022989"/>
    </source>
</evidence>
<dbReference type="GO" id="GO:0005524">
    <property type="term" value="F:ATP binding"/>
    <property type="evidence" value="ECO:0007669"/>
    <property type="project" value="UniProtKB-UniRule"/>
</dbReference>
<accession>A0A0D9X9G3</accession>
<dbReference type="FunFam" id="1.10.510.10:FF:000084">
    <property type="entry name" value="Wall-associated receptor kinase 2"/>
    <property type="match status" value="1"/>
</dbReference>
<dbReference type="HOGENOM" id="CLU_000288_43_5_1"/>
<dbReference type="PANTHER" id="PTHR27005:SF214">
    <property type="entry name" value="OS08G0501600 PROTEIN"/>
    <property type="match status" value="1"/>
</dbReference>
<dbReference type="CDD" id="cd14066">
    <property type="entry name" value="STKc_IRAK"/>
    <property type="match status" value="1"/>
</dbReference>
<evidence type="ECO:0000313" key="18">
    <source>
        <dbReference type="Proteomes" id="UP000032180"/>
    </source>
</evidence>
<feature type="binding site" evidence="13">
    <location>
        <position position="341"/>
    </location>
    <ligand>
        <name>ATP</name>
        <dbReference type="ChEBI" id="CHEBI:30616"/>
    </ligand>
</feature>